<dbReference type="GO" id="GO:0005524">
    <property type="term" value="F:ATP binding"/>
    <property type="evidence" value="ECO:0007669"/>
    <property type="project" value="UniProtKB-KW"/>
</dbReference>
<dbReference type="EC" id="3.6.3.-" evidence="12"/>
<dbReference type="SUPFAM" id="SSF52540">
    <property type="entry name" value="P-loop containing nucleoside triphosphate hydrolases"/>
    <property type="match status" value="1"/>
</dbReference>
<evidence type="ECO:0000313" key="14">
    <source>
        <dbReference type="EMBL" id="CDT67333.1"/>
    </source>
</evidence>
<dbReference type="InterPro" id="IPR011527">
    <property type="entry name" value="ABC1_TM_dom"/>
</dbReference>
<dbReference type="AlphaFoldDB" id="A0A069A7U7"/>
<dbReference type="InterPro" id="IPR036640">
    <property type="entry name" value="ABC1_TM_sf"/>
</dbReference>
<dbReference type="GO" id="GO:0016887">
    <property type="term" value="F:ATP hydrolysis activity"/>
    <property type="evidence" value="ECO:0007669"/>
    <property type="project" value="InterPro"/>
</dbReference>
<dbReference type="InterPro" id="IPR039421">
    <property type="entry name" value="Type_1_exporter"/>
</dbReference>
<evidence type="ECO:0000256" key="3">
    <source>
        <dbReference type="ARBA" id="ARBA00022475"/>
    </source>
</evidence>
<dbReference type="FunFam" id="3.40.50.300:FF:000221">
    <property type="entry name" value="Multidrug ABC transporter ATP-binding protein"/>
    <property type="match status" value="1"/>
</dbReference>
<name>A0A069A7U7_CLODI</name>
<proteinExistence type="predicted"/>
<dbReference type="EMBL" id="LK932485">
    <property type="protein sequence ID" value="CDS84495.1"/>
    <property type="molecule type" value="Genomic_DNA"/>
</dbReference>
<feature type="transmembrane region" description="Helical" evidence="9">
    <location>
        <begin position="122"/>
        <end position="148"/>
    </location>
</feature>
<dbReference type="Pfam" id="PF00005">
    <property type="entry name" value="ABC_tran"/>
    <property type="match status" value="1"/>
</dbReference>
<feature type="transmembrane region" description="Helical" evidence="9">
    <location>
        <begin position="52"/>
        <end position="74"/>
    </location>
</feature>
<keyword evidence="7 9" id="KW-1133">Transmembrane helix</keyword>
<dbReference type="SUPFAM" id="SSF90123">
    <property type="entry name" value="ABC transporter transmembrane region"/>
    <property type="match status" value="1"/>
</dbReference>
<dbReference type="GO" id="GO:0015421">
    <property type="term" value="F:ABC-type oligopeptide transporter activity"/>
    <property type="evidence" value="ECO:0007669"/>
    <property type="project" value="TreeGrafter"/>
</dbReference>
<feature type="transmembrane region" description="Helical" evidence="9">
    <location>
        <begin position="235"/>
        <end position="257"/>
    </location>
</feature>
<dbReference type="InterPro" id="IPR003593">
    <property type="entry name" value="AAA+_ATPase"/>
</dbReference>
<dbReference type="Pfam" id="PF00664">
    <property type="entry name" value="ABC_membrane"/>
    <property type="match status" value="1"/>
</dbReference>
<sequence length="575" mass="64100">MKKLIHFLKPYRVLIVVVLIFTFLQTLGTLYIPTLTANIVNNGVVKGDIDYIVKTGLMMMIVAGITALSAVLVCKVSANLSSGFCRDIREAVFIKSQDLSINDFNNIGTASMITRSTSDITLIGQSVFMFIQLVLPAPIITVSGLFLAYSIDKAMTIIIVVVMFLFMLSAFLVGKKLIKLFKMMQIKMDNMNRVLREVVTGVRVIRAFNRSRFEKKRFDRTAIDYSETAISINKIFAVLMPIVMLIMNLGIVSIIWFGGMRVSNGNMEIGHIMALVEYCILILFYLIMGVMVFMYIPRAGACADRVNQILDIEPEIVDGNGHKDTVSERGHLVFKNVNFSYAQSEEPVLNNITFEAKSGEVTAIIGSTGSGKSTIANIIPRFFEIQSGEISINGQDIKKIPQKELRDKIGFVPQKAFLFSGTIEENIRYGKEDASIEEVKHAASIAQADEFIYDMEDKYDSFVAQGGNNLSGGQKQRISIARALVRKPEVYVFDDSFSALDFKTDKRLRKALKNEIKDSSAIIIAQRISTIMDANQIIVLNDGKIVGIGKHKDLLENCEVYKQIADSQLSKEELA</sequence>
<keyword evidence="5" id="KW-0547">Nucleotide-binding</keyword>
<dbReference type="InterPro" id="IPR017871">
    <property type="entry name" value="ABC_transporter-like_CS"/>
</dbReference>
<evidence type="ECO:0000313" key="12">
    <source>
        <dbReference type="EMBL" id="CDS84495.1"/>
    </source>
</evidence>
<evidence type="ECO:0000313" key="13">
    <source>
        <dbReference type="EMBL" id="CDS84926.1"/>
    </source>
</evidence>
<evidence type="ECO:0000256" key="7">
    <source>
        <dbReference type="ARBA" id="ARBA00022989"/>
    </source>
</evidence>
<dbReference type="PANTHER" id="PTHR43394:SF1">
    <property type="entry name" value="ATP-BINDING CASSETTE SUB-FAMILY B MEMBER 10, MITOCHONDRIAL"/>
    <property type="match status" value="1"/>
</dbReference>
<evidence type="ECO:0000256" key="9">
    <source>
        <dbReference type="SAM" id="Phobius"/>
    </source>
</evidence>
<evidence type="ECO:0000256" key="5">
    <source>
        <dbReference type="ARBA" id="ARBA00022741"/>
    </source>
</evidence>
<dbReference type="EMBL" id="LK933327">
    <property type="protein sequence ID" value="CDT67333.1"/>
    <property type="molecule type" value="Genomic_DNA"/>
</dbReference>
<feature type="domain" description="ABC transmembrane type-1" evidence="11">
    <location>
        <begin position="16"/>
        <end position="298"/>
    </location>
</feature>
<evidence type="ECO:0000256" key="1">
    <source>
        <dbReference type="ARBA" id="ARBA00004651"/>
    </source>
</evidence>
<reference evidence="12" key="1">
    <citation type="submission" date="2014-07" db="EMBL/GenBank/DDBJ databases">
        <authorList>
            <person name="Monot Marc"/>
        </authorList>
    </citation>
    <scope>NUCLEOTIDE SEQUENCE</scope>
    <source>
        <strain evidence="14">7032989</strain>
        <strain evidence="13">7032994</strain>
    </source>
</reference>
<dbReference type="CDD" id="cd18548">
    <property type="entry name" value="ABC_6TM_Tm287_like"/>
    <property type="match status" value="1"/>
</dbReference>
<feature type="domain" description="ABC transporter" evidence="10">
    <location>
        <begin position="332"/>
        <end position="567"/>
    </location>
</feature>
<dbReference type="PROSITE" id="PS50893">
    <property type="entry name" value="ABC_TRANSPORTER_2"/>
    <property type="match status" value="1"/>
</dbReference>
<gene>
    <name evidence="14" type="ORF">BN1095_630069</name>
    <name evidence="12" type="ORF">BN1096_340066</name>
    <name evidence="13" type="ORF">BN1097_350071</name>
</gene>
<protein>
    <submittedName>
        <fullName evidence="13">ABC transporter, ATP-binding protein</fullName>
    </submittedName>
    <submittedName>
        <fullName evidence="12">ABC-type transport system, multidrug-family ATP-binding protein/permease</fullName>
        <ecNumber evidence="12">3.6.3.-</ecNumber>
    </submittedName>
</protein>
<feature type="transmembrane region" description="Helical" evidence="9">
    <location>
        <begin position="269"/>
        <end position="296"/>
    </location>
</feature>
<dbReference type="Gene3D" id="1.20.1560.10">
    <property type="entry name" value="ABC transporter type 1, transmembrane domain"/>
    <property type="match status" value="1"/>
</dbReference>
<evidence type="ECO:0000259" key="10">
    <source>
        <dbReference type="PROSITE" id="PS50893"/>
    </source>
</evidence>
<dbReference type="GO" id="GO:0005886">
    <property type="term" value="C:plasma membrane"/>
    <property type="evidence" value="ECO:0007669"/>
    <property type="project" value="UniProtKB-SubCell"/>
</dbReference>
<dbReference type="EMBL" id="LK932371">
    <property type="protein sequence ID" value="CDS84926.1"/>
    <property type="molecule type" value="Genomic_DNA"/>
</dbReference>
<accession>A0A069A7U7</accession>
<dbReference type="Gene3D" id="3.40.50.300">
    <property type="entry name" value="P-loop containing nucleotide triphosphate hydrolases"/>
    <property type="match status" value="1"/>
</dbReference>
<dbReference type="InterPro" id="IPR027417">
    <property type="entry name" value="P-loop_NTPase"/>
</dbReference>
<dbReference type="PROSITE" id="PS00211">
    <property type="entry name" value="ABC_TRANSPORTER_1"/>
    <property type="match status" value="1"/>
</dbReference>
<evidence type="ECO:0000256" key="4">
    <source>
        <dbReference type="ARBA" id="ARBA00022692"/>
    </source>
</evidence>
<keyword evidence="6 12" id="KW-0067">ATP-binding</keyword>
<dbReference type="RefSeq" id="WP_021366420.1">
    <property type="nucleotide sequence ID" value="NZ_BBYB01000162.1"/>
</dbReference>
<evidence type="ECO:0000256" key="2">
    <source>
        <dbReference type="ARBA" id="ARBA00022448"/>
    </source>
</evidence>
<evidence type="ECO:0000256" key="8">
    <source>
        <dbReference type="ARBA" id="ARBA00023136"/>
    </source>
</evidence>
<organism evidence="12">
    <name type="scientific">Clostridioides difficile</name>
    <name type="common">Peptoclostridium difficile</name>
    <dbReference type="NCBI Taxonomy" id="1496"/>
    <lineage>
        <taxon>Bacteria</taxon>
        <taxon>Bacillati</taxon>
        <taxon>Bacillota</taxon>
        <taxon>Clostridia</taxon>
        <taxon>Peptostreptococcales</taxon>
        <taxon>Peptostreptococcaceae</taxon>
        <taxon>Clostridioides</taxon>
    </lineage>
</organism>
<keyword evidence="3" id="KW-1003">Cell membrane</keyword>
<feature type="transmembrane region" description="Helical" evidence="9">
    <location>
        <begin position="154"/>
        <end position="174"/>
    </location>
</feature>
<comment type="subcellular location">
    <subcellularLocation>
        <location evidence="1">Cell membrane</location>
        <topology evidence="1">Multi-pass membrane protein</topology>
    </subcellularLocation>
</comment>
<keyword evidence="4 9" id="KW-0812">Transmembrane</keyword>
<dbReference type="PROSITE" id="PS50929">
    <property type="entry name" value="ABC_TM1F"/>
    <property type="match status" value="1"/>
</dbReference>
<dbReference type="PANTHER" id="PTHR43394">
    <property type="entry name" value="ATP-DEPENDENT PERMEASE MDL1, MITOCHONDRIAL"/>
    <property type="match status" value="1"/>
</dbReference>
<keyword evidence="8 9" id="KW-0472">Membrane</keyword>
<keyword evidence="2" id="KW-0813">Transport</keyword>
<evidence type="ECO:0000259" key="11">
    <source>
        <dbReference type="PROSITE" id="PS50929"/>
    </source>
</evidence>
<feature type="transmembrane region" description="Helical" evidence="9">
    <location>
        <begin position="12"/>
        <end position="32"/>
    </location>
</feature>
<dbReference type="SMART" id="SM00382">
    <property type="entry name" value="AAA"/>
    <property type="match status" value="1"/>
</dbReference>
<dbReference type="InterPro" id="IPR003439">
    <property type="entry name" value="ABC_transporter-like_ATP-bd"/>
</dbReference>
<keyword evidence="12" id="KW-0378">Hydrolase</keyword>
<evidence type="ECO:0000256" key="6">
    <source>
        <dbReference type="ARBA" id="ARBA00022840"/>
    </source>
</evidence>